<gene>
    <name evidence="3" type="ORF">JS533_010845</name>
</gene>
<feature type="non-terminal residue" evidence="3">
    <location>
        <position position="1"/>
    </location>
</feature>
<dbReference type="EMBL" id="JAFEJT020000055">
    <property type="protein sequence ID" value="MCH9276763.1"/>
    <property type="molecule type" value="Genomic_DNA"/>
</dbReference>
<proteinExistence type="predicted"/>
<reference evidence="3 4" key="2">
    <citation type="journal article" date="2021" name="Syst. Appl. Microbiol.">
        <title>Phylogenetic classification of ten novel species belonging to the genus Bifidobacterium comprising B. phasiani sp. nov., B. pongonis sp. nov., B. saguinibicoloris sp. nov., B. colobi sp. nov., B. simiiventris sp. nov., B. santillanense sp. nov., B. miconis sp. nov., B. amazonense sp. nov., B. pluvialisilvae sp. nov., and B. miconisargentati sp. nov.</title>
        <authorList>
            <person name="Lugli G.A."/>
            <person name="Calvete-Torre I."/>
            <person name="Alessandri G."/>
            <person name="Milani C."/>
            <person name="Turroni F."/>
            <person name="Laiolo P."/>
            <person name="Ossiprandi M.C."/>
            <person name="Margolles A."/>
            <person name="Ruiz L."/>
            <person name="Ventura M."/>
        </authorList>
    </citation>
    <scope>NUCLEOTIDE SEQUENCE [LARGE SCALE GENOMIC DNA]</scope>
    <source>
        <strain evidence="3 4">MA1</strain>
    </source>
</reference>
<reference evidence="3 4" key="1">
    <citation type="journal article" date="2021" name="Environ. Microbiol.">
        <title>Genetic insights into the dark matter of the mammalian gut microbiota through targeted genome reconstruction.</title>
        <authorList>
            <person name="Lugli G.A."/>
            <person name="Alessandri G."/>
            <person name="Milani C."/>
            <person name="Viappiani A."/>
            <person name="Fontana F."/>
            <person name="Tarracchini C."/>
            <person name="Mancabelli L."/>
            <person name="Argentini C."/>
            <person name="Ruiz L."/>
            <person name="Margolles A."/>
            <person name="van Sinderen D."/>
            <person name="Turroni F."/>
            <person name="Ventura M."/>
        </authorList>
    </citation>
    <scope>NUCLEOTIDE SEQUENCE [LARGE SCALE GENOMIC DNA]</scope>
    <source>
        <strain evidence="3 4">MA1</strain>
    </source>
</reference>
<accession>A0ABS9VXH1</accession>
<feature type="region of interest" description="Disordered" evidence="1">
    <location>
        <begin position="1"/>
        <end position="27"/>
    </location>
</feature>
<dbReference type="Proteomes" id="UP000710815">
    <property type="component" value="Unassembled WGS sequence"/>
</dbReference>
<evidence type="ECO:0008006" key="5">
    <source>
        <dbReference type="Google" id="ProtNLM"/>
    </source>
</evidence>
<keyword evidence="2" id="KW-0812">Transmembrane</keyword>
<protein>
    <recommendedName>
        <fullName evidence="5">Type II secretion system protein GspF domain-containing protein</fullName>
    </recommendedName>
</protein>
<sequence length="128" mass="13988">PGGQPRVMPADAAPQRHRRTAQTVPGRTAHRLADRIQRTGNGSDNADHADVMRLFDVLEDALEPAWRRGASPVMRLEAAIDQLDSDERSRIEESAGRLSVRLLLPTGLCFLPSFIIVGVIPAIASFLL</sequence>
<organism evidence="3 4">
    <name type="scientific">Bifidobacterium amazonense</name>
    <dbReference type="NCBI Taxonomy" id="2809027"/>
    <lineage>
        <taxon>Bacteria</taxon>
        <taxon>Bacillati</taxon>
        <taxon>Actinomycetota</taxon>
        <taxon>Actinomycetes</taxon>
        <taxon>Bifidobacteriales</taxon>
        <taxon>Bifidobacteriaceae</taxon>
        <taxon>Bifidobacterium</taxon>
    </lineage>
</organism>
<keyword evidence="2" id="KW-1133">Transmembrane helix</keyword>
<keyword evidence="2" id="KW-0472">Membrane</keyword>
<evidence type="ECO:0000313" key="3">
    <source>
        <dbReference type="EMBL" id="MCH9276763.1"/>
    </source>
</evidence>
<name>A0ABS9VXH1_9BIFI</name>
<evidence type="ECO:0000256" key="2">
    <source>
        <dbReference type="SAM" id="Phobius"/>
    </source>
</evidence>
<keyword evidence="4" id="KW-1185">Reference proteome</keyword>
<comment type="caution">
    <text evidence="3">The sequence shown here is derived from an EMBL/GenBank/DDBJ whole genome shotgun (WGS) entry which is preliminary data.</text>
</comment>
<feature type="transmembrane region" description="Helical" evidence="2">
    <location>
        <begin position="102"/>
        <end position="127"/>
    </location>
</feature>
<evidence type="ECO:0000313" key="4">
    <source>
        <dbReference type="Proteomes" id="UP000710815"/>
    </source>
</evidence>
<evidence type="ECO:0000256" key="1">
    <source>
        <dbReference type="SAM" id="MobiDB-lite"/>
    </source>
</evidence>